<dbReference type="Pfam" id="PF02321">
    <property type="entry name" value="OEP"/>
    <property type="match status" value="2"/>
</dbReference>
<dbReference type="AlphaFoldDB" id="A0A0K1PN37"/>
<dbReference type="PANTHER" id="PTHR30203:SF24">
    <property type="entry name" value="BLR4935 PROTEIN"/>
    <property type="match status" value="1"/>
</dbReference>
<evidence type="ECO:0000313" key="2">
    <source>
        <dbReference type="EMBL" id="AKU94943.1"/>
    </source>
</evidence>
<proteinExistence type="inferred from homology"/>
<dbReference type="GO" id="GO:0015562">
    <property type="term" value="F:efflux transmembrane transporter activity"/>
    <property type="evidence" value="ECO:0007669"/>
    <property type="project" value="InterPro"/>
</dbReference>
<dbReference type="PANTHER" id="PTHR30203">
    <property type="entry name" value="OUTER MEMBRANE CATION EFFLUX PROTEIN"/>
    <property type="match status" value="1"/>
</dbReference>
<dbReference type="KEGG" id="llu:AKJ09_01607"/>
<dbReference type="SUPFAM" id="SSF56954">
    <property type="entry name" value="Outer membrane efflux proteins (OEP)"/>
    <property type="match status" value="1"/>
</dbReference>
<sequence length="353" mass="37280">MLAGALARRASNGSDPTAVNWTATLAQEIEIAGGRGARLRAAEHEKLAQKSRAIGTERDTATLAWAAYFDAIADREQLRLAEQMETLGALLARAARARADRGVGSTVDADVAEAAQIRIVQERFAADRQVRSSTAALASLTGGDPLGADGGVDGELVPLHAVDALRGDTTSAVASRPEIAAARAERSSFDARASAFRRARVPNVTVSVFAQNDGYHEKVLGMGLALPIPIPGVGRTYAGEIAEANALAAQASSEVDRLTLTARLELATALQGLDSRRDELDAFSKERLERAEKSLGDIATEIEAGRLGVRDALLAQQALIDLLRSHLEARRALCLASVELARAANLPLERGVQ</sequence>
<protein>
    <submittedName>
        <fullName evidence="2">Heavy metal RND efflux outer membrane protein, CzcC family</fullName>
    </submittedName>
</protein>
<dbReference type="STRING" id="1391654.AKJ09_01607"/>
<dbReference type="InterPro" id="IPR010131">
    <property type="entry name" value="MdtP/NodT-like"/>
</dbReference>
<gene>
    <name evidence="2" type="ORF">AKJ09_01607</name>
</gene>
<dbReference type="EMBL" id="CP012333">
    <property type="protein sequence ID" value="AKU94943.1"/>
    <property type="molecule type" value="Genomic_DNA"/>
</dbReference>
<keyword evidence="3" id="KW-1185">Reference proteome</keyword>
<evidence type="ECO:0000313" key="3">
    <source>
        <dbReference type="Proteomes" id="UP000064967"/>
    </source>
</evidence>
<dbReference type="InterPro" id="IPR003423">
    <property type="entry name" value="OMP_efflux"/>
</dbReference>
<dbReference type="Proteomes" id="UP000064967">
    <property type="component" value="Chromosome"/>
</dbReference>
<evidence type="ECO:0000256" key="1">
    <source>
        <dbReference type="ARBA" id="ARBA00007613"/>
    </source>
</evidence>
<comment type="similarity">
    <text evidence="1">Belongs to the outer membrane factor (OMF) (TC 1.B.17) family.</text>
</comment>
<reference evidence="2 3" key="1">
    <citation type="submission" date="2015-08" db="EMBL/GenBank/DDBJ databases">
        <authorList>
            <person name="Babu N.S."/>
            <person name="Beckwith C.J."/>
            <person name="Beseler K.G."/>
            <person name="Brison A."/>
            <person name="Carone J.V."/>
            <person name="Caskin T.P."/>
            <person name="Diamond M."/>
            <person name="Durham M.E."/>
            <person name="Foxe J.M."/>
            <person name="Go M."/>
            <person name="Henderson B.A."/>
            <person name="Jones I.B."/>
            <person name="McGettigan J.A."/>
            <person name="Micheletti S.J."/>
            <person name="Nasrallah M.E."/>
            <person name="Ortiz D."/>
            <person name="Piller C.R."/>
            <person name="Privatt S.R."/>
            <person name="Schneider S.L."/>
            <person name="Sharp S."/>
            <person name="Smith T.C."/>
            <person name="Stanton J.D."/>
            <person name="Ullery H.E."/>
            <person name="Wilson R.J."/>
            <person name="Serrano M.G."/>
            <person name="Buck G."/>
            <person name="Lee V."/>
            <person name="Wang Y."/>
            <person name="Carvalho R."/>
            <person name="Voegtly L."/>
            <person name="Shi R."/>
            <person name="Duckworth R."/>
            <person name="Johnson A."/>
            <person name="Loviza R."/>
            <person name="Walstead R."/>
            <person name="Shah Z."/>
            <person name="Kiflezghi M."/>
            <person name="Wade K."/>
            <person name="Ball S.L."/>
            <person name="Bradley K.W."/>
            <person name="Asai D.J."/>
            <person name="Bowman C.A."/>
            <person name="Russell D.A."/>
            <person name="Pope W.H."/>
            <person name="Jacobs-Sera D."/>
            <person name="Hendrix R.W."/>
            <person name="Hatfull G.F."/>
        </authorList>
    </citation>
    <scope>NUCLEOTIDE SEQUENCE [LARGE SCALE GENOMIC DNA]</scope>
    <source>
        <strain evidence="2 3">DSM 27648</strain>
    </source>
</reference>
<name>A0A0K1PN37_9BACT</name>
<accession>A0A0K1PN37</accession>
<dbReference type="Gene3D" id="1.20.1600.10">
    <property type="entry name" value="Outer membrane efflux proteins (OEP)"/>
    <property type="match status" value="1"/>
</dbReference>
<organism evidence="2 3">
    <name type="scientific">Labilithrix luteola</name>
    <dbReference type="NCBI Taxonomy" id="1391654"/>
    <lineage>
        <taxon>Bacteria</taxon>
        <taxon>Pseudomonadati</taxon>
        <taxon>Myxococcota</taxon>
        <taxon>Polyangia</taxon>
        <taxon>Polyangiales</taxon>
        <taxon>Labilitrichaceae</taxon>
        <taxon>Labilithrix</taxon>
    </lineage>
</organism>